<dbReference type="GO" id="GO:0008270">
    <property type="term" value="F:zinc ion binding"/>
    <property type="evidence" value="ECO:0007669"/>
    <property type="project" value="UniProtKB-KW"/>
</dbReference>
<evidence type="ECO:0000313" key="9">
    <source>
        <dbReference type="EMBL" id="KAJ8924925.1"/>
    </source>
</evidence>
<dbReference type="EMBL" id="JANEYG010000002">
    <property type="protein sequence ID" value="KAJ8924925.1"/>
    <property type="molecule type" value="Genomic_DNA"/>
</dbReference>
<feature type="domain" description="C2H2-type" evidence="8">
    <location>
        <begin position="305"/>
        <end position="333"/>
    </location>
</feature>
<dbReference type="InterPro" id="IPR013087">
    <property type="entry name" value="Znf_C2H2_type"/>
</dbReference>
<evidence type="ECO:0000256" key="6">
    <source>
        <dbReference type="ARBA" id="ARBA00023242"/>
    </source>
</evidence>
<dbReference type="InterPro" id="IPR036236">
    <property type="entry name" value="Znf_C2H2_sf"/>
</dbReference>
<dbReference type="GO" id="GO:0005634">
    <property type="term" value="C:nucleus"/>
    <property type="evidence" value="ECO:0007669"/>
    <property type="project" value="UniProtKB-SubCell"/>
</dbReference>
<dbReference type="InterPro" id="IPR050888">
    <property type="entry name" value="ZnF_C2H2-type_TF"/>
</dbReference>
<evidence type="ECO:0000256" key="1">
    <source>
        <dbReference type="ARBA" id="ARBA00004123"/>
    </source>
</evidence>
<keyword evidence="2" id="KW-0479">Metal-binding</keyword>
<dbReference type="SUPFAM" id="SSF57667">
    <property type="entry name" value="beta-beta-alpha zinc fingers"/>
    <property type="match status" value="3"/>
</dbReference>
<dbReference type="Gene3D" id="3.30.160.60">
    <property type="entry name" value="Classic Zinc Finger"/>
    <property type="match status" value="4"/>
</dbReference>
<proteinExistence type="predicted"/>
<evidence type="ECO:0000256" key="4">
    <source>
        <dbReference type="ARBA" id="ARBA00022771"/>
    </source>
</evidence>
<gene>
    <name evidence="9" type="ORF">NQ315_001082</name>
</gene>
<feature type="domain" description="C2H2-type" evidence="8">
    <location>
        <begin position="200"/>
        <end position="227"/>
    </location>
</feature>
<comment type="caution">
    <text evidence="9">The sequence shown here is derived from an EMBL/GenBank/DDBJ whole genome shotgun (WGS) entry which is preliminary data.</text>
</comment>
<organism evidence="9 10">
    <name type="scientific">Exocentrus adspersus</name>
    <dbReference type="NCBI Taxonomy" id="1586481"/>
    <lineage>
        <taxon>Eukaryota</taxon>
        <taxon>Metazoa</taxon>
        <taxon>Ecdysozoa</taxon>
        <taxon>Arthropoda</taxon>
        <taxon>Hexapoda</taxon>
        <taxon>Insecta</taxon>
        <taxon>Pterygota</taxon>
        <taxon>Neoptera</taxon>
        <taxon>Endopterygota</taxon>
        <taxon>Coleoptera</taxon>
        <taxon>Polyphaga</taxon>
        <taxon>Cucujiformia</taxon>
        <taxon>Chrysomeloidea</taxon>
        <taxon>Cerambycidae</taxon>
        <taxon>Lamiinae</taxon>
        <taxon>Acanthocinini</taxon>
        <taxon>Exocentrus</taxon>
    </lineage>
</organism>
<feature type="domain" description="C2H2-type" evidence="8">
    <location>
        <begin position="436"/>
        <end position="463"/>
    </location>
</feature>
<dbReference type="Proteomes" id="UP001159042">
    <property type="component" value="Unassembled WGS sequence"/>
</dbReference>
<keyword evidence="5" id="KW-0862">Zinc</keyword>
<dbReference type="SMART" id="SM00355">
    <property type="entry name" value="ZnF_C2H2"/>
    <property type="match status" value="10"/>
</dbReference>
<evidence type="ECO:0000313" key="10">
    <source>
        <dbReference type="Proteomes" id="UP001159042"/>
    </source>
</evidence>
<sequence length="494" mass="58333">MRQEPEAAVPLLPRDQMREEEFEGAHQEQALASVLFPLLCGNIQPVRRPRGQGSYKCVCGKHYYEKKNLVRHQKLKCALYPSVYDIEIYEKVACTKCGKFFKNRNSARVHFYTCGIAYLFPCPFCDKSPTCKKCGKVYKNYSTVRVHAYSCGKKETHQCKICYKQFKQKTPPSGSGYVEIAERFSATRRRYATTEGTPKFSCEVCGRAFRHKASLFNHTKFECGKEPGFTCSLCFGKFKRKFSLQRHLKNAHNQKIVFTKLLPLRCTKTQQMQSQFKCDQCPKSYKNYASLWRHKKHECGQKQDFHCPFCKRGFRQKYHAKLHVKKFHPERVDDFEACYQDEFKTDRFSLRERRIESVPVGGGQCPSCFKVYTYKNNLNRHMRYECGKQKSLKCVYCDLTSKHKFNMKKHVFRKHPEKIEEFNTLYHSLYFPGKPLSCVDCNKKYKHKSTLMRHLRYECNKRGTEVCQYCNKVFKHKHNLQQHIVAVHLKMKLQ</sequence>
<keyword evidence="10" id="KW-1185">Reference proteome</keyword>
<comment type="subcellular location">
    <subcellularLocation>
        <location evidence="1">Nucleus</location>
    </subcellularLocation>
</comment>
<dbReference type="Pfam" id="PF00096">
    <property type="entry name" value="zf-C2H2"/>
    <property type="match status" value="5"/>
</dbReference>
<keyword evidence="3" id="KW-0677">Repeat</keyword>
<dbReference type="PROSITE" id="PS00028">
    <property type="entry name" value="ZINC_FINGER_C2H2_1"/>
    <property type="match status" value="3"/>
</dbReference>
<evidence type="ECO:0000256" key="3">
    <source>
        <dbReference type="ARBA" id="ARBA00022737"/>
    </source>
</evidence>
<evidence type="ECO:0000256" key="7">
    <source>
        <dbReference type="PROSITE-ProRule" id="PRU00042"/>
    </source>
</evidence>
<evidence type="ECO:0000256" key="2">
    <source>
        <dbReference type="ARBA" id="ARBA00022723"/>
    </source>
</evidence>
<dbReference type="PANTHER" id="PTHR24406">
    <property type="entry name" value="TRANSCRIPTIONAL REPRESSOR CTCFL-RELATED"/>
    <property type="match status" value="1"/>
</dbReference>
<keyword evidence="4 7" id="KW-0863">Zinc-finger</keyword>
<feature type="domain" description="C2H2-type" evidence="8">
    <location>
        <begin position="276"/>
        <end position="303"/>
    </location>
</feature>
<accession>A0AAV8WDZ9</accession>
<dbReference type="AlphaFoldDB" id="A0AAV8WDZ9"/>
<feature type="domain" description="C2H2-type" evidence="8">
    <location>
        <begin position="363"/>
        <end position="390"/>
    </location>
</feature>
<evidence type="ECO:0000256" key="5">
    <source>
        <dbReference type="ARBA" id="ARBA00022833"/>
    </source>
</evidence>
<evidence type="ECO:0000259" key="8">
    <source>
        <dbReference type="PROSITE" id="PS50157"/>
    </source>
</evidence>
<feature type="domain" description="C2H2-type" evidence="8">
    <location>
        <begin position="465"/>
        <end position="493"/>
    </location>
</feature>
<feature type="domain" description="C2H2-type" evidence="8">
    <location>
        <begin position="229"/>
        <end position="252"/>
    </location>
</feature>
<keyword evidence="6" id="KW-0539">Nucleus</keyword>
<name>A0AAV8WDZ9_9CUCU</name>
<protein>
    <recommendedName>
        <fullName evidence="8">C2H2-type domain-containing protein</fullName>
    </recommendedName>
</protein>
<dbReference type="PROSITE" id="PS50157">
    <property type="entry name" value="ZINC_FINGER_C2H2_2"/>
    <property type="match status" value="7"/>
</dbReference>
<reference evidence="9 10" key="1">
    <citation type="journal article" date="2023" name="Insect Mol. Biol.">
        <title>Genome sequencing provides insights into the evolution of gene families encoding plant cell wall-degrading enzymes in longhorned beetles.</title>
        <authorList>
            <person name="Shin N.R."/>
            <person name="Okamura Y."/>
            <person name="Kirsch R."/>
            <person name="Pauchet Y."/>
        </authorList>
    </citation>
    <scope>NUCLEOTIDE SEQUENCE [LARGE SCALE GENOMIC DNA]</scope>
    <source>
        <strain evidence="9">EAD_L_NR</strain>
    </source>
</reference>